<dbReference type="Pfam" id="PF00098">
    <property type="entry name" value="zf-CCHC"/>
    <property type="match status" value="1"/>
</dbReference>
<gene>
    <name evidence="5" type="ORF">RIF29_10027</name>
</gene>
<reference evidence="5 6" key="1">
    <citation type="submission" date="2024-01" db="EMBL/GenBank/DDBJ databases">
        <title>The genomes of 5 underutilized Papilionoideae crops provide insights into root nodulation and disease resistanc.</title>
        <authorList>
            <person name="Yuan L."/>
        </authorList>
    </citation>
    <scope>NUCLEOTIDE SEQUENCE [LARGE SCALE GENOMIC DNA]</scope>
    <source>
        <strain evidence="5">ZHUSHIDOU_FW_LH</strain>
        <tissue evidence="5">Leaf</tissue>
    </source>
</reference>
<dbReference type="PANTHER" id="PTHR34482:SF36">
    <property type="entry name" value="RETROTRANSPOSON GAG DOMAIN-CONTAINING PROTEIN"/>
    <property type="match status" value="1"/>
</dbReference>
<dbReference type="PROSITE" id="PS50158">
    <property type="entry name" value="ZF_CCHC"/>
    <property type="match status" value="1"/>
</dbReference>
<protein>
    <recommendedName>
        <fullName evidence="4">CCHC-type domain-containing protein</fullName>
    </recommendedName>
</protein>
<dbReference type="InterPro" id="IPR001878">
    <property type="entry name" value="Znf_CCHC"/>
</dbReference>
<evidence type="ECO:0000256" key="3">
    <source>
        <dbReference type="SAM" id="Phobius"/>
    </source>
</evidence>
<evidence type="ECO:0000313" key="5">
    <source>
        <dbReference type="EMBL" id="KAK7281768.1"/>
    </source>
</evidence>
<dbReference type="InterPro" id="IPR005162">
    <property type="entry name" value="Retrotrans_gag_dom"/>
</dbReference>
<dbReference type="Gene3D" id="4.10.60.10">
    <property type="entry name" value="Zinc finger, CCHC-type"/>
    <property type="match status" value="1"/>
</dbReference>
<comment type="caution">
    <text evidence="5">The sequence shown here is derived from an EMBL/GenBank/DDBJ whole genome shotgun (WGS) entry which is preliminary data.</text>
</comment>
<dbReference type="PROSITE" id="PS51257">
    <property type="entry name" value="PROKAR_LIPOPROTEIN"/>
    <property type="match status" value="1"/>
</dbReference>
<feature type="region of interest" description="Disordered" evidence="2">
    <location>
        <begin position="146"/>
        <end position="174"/>
    </location>
</feature>
<keyword evidence="3" id="KW-0812">Transmembrane</keyword>
<evidence type="ECO:0000256" key="2">
    <source>
        <dbReference type="SAM" id="MobiDB-lite"/>
    </source>
</evidence>
<keyword evidence="3" id="KW-0472">Membrane</keyword>
<dbReference type="AlphaFoldDB" id="A0AAN9II69"/>
<keyword evidence="1" id="KW-0863">Zinc-finger</keyword>
<keyword evidence="3" id="KW-1133">Transmembrane helix</keyword>
<organism evidence="5 6">
    <name type="scientific">Crotalaria pallida</name>
    <name type="common">Smooth rattlebox</name>
    <name type="synonym">Crotalaria striata</name>
    <dbReference type="NCBI Taxonomy" id="3830"/>
    <lineage>
        <taxon>Eukaryota</taxon>
        <taxon>Viridiplantae</taxon>
        <taxon>Streptophyta</taxon>
        <taxon>Embryophyta</taxon>
        <taxon>Tracheophyta</taxon>
        <taxon>Spermatophyta</taxon>
        <taxon>Magnoliopsida</taxon>
        <taxon>eudicotyledons</taxon>
        <taxon>Gunneridae</taxon>
        <taxon>Pentapetalae</taxon>
        <taxon>rosids</taxon>
        <taxon>fabids</taxon>
        <taxon>Fabales</taxon>
        <taxon>Fabaceae</taxon>
        <taxon>Papilionoideae</taxon>
        <taxon>50 kb inversion clade</taxon>
        <taxon>genistoids sensu lato</taxon>
        <taxon>core genistoids</taxon>
        <taxon>Crotalarieae</taxon>
        <taxon>Crotalaria</taxon>
    </lineage>
</organism>
<keyword evidence="6" id="KW-1185">Reference proteome</keyword>
<keyword evidence="1" id="KW-0862">Zinc</keyword>
<dbReference type="Proteomes" id="UP001372338">
    <property type="component" value="Unassembled WGS sequence"/>
</dbReference>
<proteinExistence type="predicted"/>
<feature type="region of interest" description="Disordered" evidence="2">
    <location>
        <begin position="377"/>
        <end position="422"/>
    </location>
</feature>
<name>A0AAN9II69_CROPI</name>
<feature type="compositionally biased region" description="Polar residues" evidence="2">
    <location>
        <begin position="409"/>
        <end position="419"/>
    </location>
</feature>
<evidence type="ECO:0000313" key="6">
    <source>
        <dbReference type="Proteomes" id="UP001372338"/>
    </source>
</evidence>
<dbReference type="Pfam" id="PF03732">
    <property type="entry name" value="Retrotrans_gag"/>
    <property type="match status" value="1"/>
</dbReference>
<keyword evidence="1" id="KW-0479">Metal-binding</keyword>
<feature type="transmembrane region" description="Helical" evidence="3">
    <location>
        <begin position="21"/>
        <end position="38"/>
    </location>
</feature>
<evidence type="ECO:0000256" key="1">
    <source>
        <dbReference type="PROSITE-ProRule" id="PRU00047"/>
    </source>
</evidence>
<evidence type="ECO:0000259" key="4">
    <source>
        <dbReference type="PROSITE" id="PS50158"/>
    </source>
</evidence>
<dbReference type="PANTHER" id="PTHR34482">
    <property type="entry name" value="DNA DAMAGE-INDUCIBLE PROTEIN 1-LIKE"/>
    <property type="match status" value="1"/>
</dbReference>
<accession>A0AAN9II69</accession>
<sequence length="515" mass="57844">MFDVRGGDLGGWIMINLDLNVWYGCVCFVFSCALSYYLGPKGEKLLVFDYMPKGSLALFLHGDVFFGVGPLAISAAKIVKLIWKEISSLTNLLGRLSYDSHEVPSTEPVGCGPGHSRRVLVLLVIADTYWVRALIASDAYWVLSPSRRSPRPSRFTLPHRESKSLESDSLDGPRPVGRAKNIAAAAAAAAATLQPQPLAPVEIDWMSRFQKNEPQRFEGGYNPDGAQRWLQDIEKIFRSLQPPYEYRVRLAEFVLASEAEHWWEQQSRGLEVANEAITWDLFQTRFLGKYFPEDVRREKELAFLKLEQRNLSVGEYAAQFEDLIRYSGSYRDADERTKCIKFESGLHDDIRLAFEYQNVANLSQLVNMASTYEKGLKRKADGKRSRSAQKAVGPIRGKGGVQRSAPYVNPSSRVSTTPRSGGEMVVVPGPYPICQHCGRQHREECWSLDPNRARGSCFRCGKPGHFAARCTENVVKEEVNVAKAQQAGVNRPMQRGKVYTMDGEEPHILSFPLTV</sequence>
<feature type="domain" description="CCHC-type" evidence="4">
    <location>
        <begin position="457"/>
        <end position="472"/>
    </location>
</feature>
<dbReference type="SMART" id="SM00343">
    <property type="entry name" value="ZnF_C2HC"/>
    <property type="match status" value="1"/>
</dbReference>
<dbReference type="GO" id="GO:0003676">
    <property type="term" value="F:nucleic acid binding"/>
    <property type="evidence" value="ECO:0007669"/>
    <property type="project" value="InterPro"/>
</dbReference>
<dbReference type="EMBL" id="JAYWIO010000002">
    <property type="protein sequence ID" value="KAK7281768.1"/>
    <property type="molecule type" value="Genomic_DNA"/>
</dbReference>
<dbReference type="GO" id="GO:0008270">
    <property type="term" value="F:zinc ion binding"/>
    <property type="evidence" value="ECO:0007669"/>
    <property type="project" value="UniProtKB-KW"/>
</dbReference>